<accession>A0A8S0T4D2</accession>
<dbReference type="EMBL" id="CACTIH010005616">
    <property type="protein sequence ID" value="CAA2999116.1"/>
    <property type="molecule type" value="Genomic_DNA"/>
</dbReference>
<dbReference type="AlphaFoldDB" id="A0A8S0T4D2"/>
<reference evidence="1 2" key="1">
    <citation type="submission" date="2019-12" db="EMBL/GenBank/DDBJ databases">
        <authorList>
            <person name="Alioto T."/>
            <person name="Alioto T."/>
            <person name="Gomez Garrido J."/>
        </authorList>
    </citation>
    <scope>NUCLEOTIDE SEQUENCE [LARGE SCALE GENOMIC DNA]</scope>
</reference>
<protein>
    <submittedName>
        <fullName evidence="1">Uncharacterized protein</fullName>
    </submittedName>
</protein>
<gene>
    <name evidence="1" type="ORF">OLEA9_A011101</name>
</gene>
<dbReference type="OrthoDB" id="410307at2759"/>
<comment type="caution">
    <text evidence="1">The sequence shown here is derived from an EMBL/GenBank/DDBJ whole genome shotgun (WGS) entry which is preliminary data.</text>
</comment>
<dbReference type="Gramene" id="OE9A011101T1">
    <property type="protein sequence ID" value="OE9A011101C1"/>
    <property type="gene ID" value="OE9A011101"/>
</dbReference>
<proteinExistence type="predicted"/>
<evidence type="ECO:0000313" key="1">
    <source>
        <dbReference type="EMBL" id="CAA2999116.1"/>
    </source>
</evidence>
<name>A0A8S0T4D2_OLEEU</name>
<dbReference type="Proteomes" id="UP000594638">
    <property type="component" value="Unassembled WGS sequence"/>
</dbReference>
<sequence>MAINANFFTRVGEYRESSAIRIVNRSIRLNAGQEYQRRNFARQGSAPSGRNVEAVIMGKIVSMLMDKKNREGLAPLLRWNVQILPTQKLLLCNPMKNARELRLRGKMCFIEWNVEKIGHIYADWIES</sequence>
<evidence type="ECO:0000313" key="2">
    <source>
        <dbReference type="Proteomes" id="UP000594638"/>
    </source>
</evidence>
<organism evidence="1 2">
    <name type="scientific">Olea europaea subsp. europaea</name>
    <dbReference type="NCBI Taxonomy" id="158383"/>
    <lineage>
        <taxon>Eukaryota</taxon>
        <taxon>Viridiplantae</taxon>
        <taxon>Streptophyta</taxon>
        <taxon>Embryophyta</taxon>
        <taxon>Tracheophyta</taxon>
        <taxon>Spermatophyta</taxon>
        <taxon>Magnoliopsida</taxon>
        <taxon>eudicotyledons</taxon>
        <taxon>Gunneridae</taxon>
        <taxon>Pentapetalae</taxon>
        <taxon>asterids</taxon>
        <taxon>lamiids</taxon>
        <taxon>Lamiales</taxon>
        <taxon>Oleaceae</taxon>
        <taxon>Oleeae</taxon>
        <taxon>Olea</taxon>
    </lineage>
</organism>
<keyword evidence="2" id="KW-1185">Reference proteome</keyword>